<organism evidence="1 2">
    <name type="scientific">Coniosporium tulheliwenetii</name>
    <dbReference type="NCBI Taxonomy" id="3383036"/>
    <lineage>
        <taxon>Eukaryota</taxon>
        <taxon>Fungi</taxon>
        <taxon>Dikarya</taxon>
        <taxon>Ascomycota</taxon>
        <taxon>Pezizomycotina</taxon>
        <taxon>Dothideomycetes</taxon>
        <taxon>Dothideomycetes incertae sedis</taxon>
        <taxon>Coniosporium</taxon>
    </lineage>
</organism>
<accession>A0ACC2ZN51</accession>
<proteinExistence type="predicted"/>
<dbReference type="EC" id="2.7.11.1" evidence="1"/>
<reference evidence="1" key="1">
    <citation type="submission" date="2022-10" db="EMBL/GenBank/DDBJ databases">
        <title>Culturing micro-colonial fungi from biological soil crusts in the Mojave desert and describing Neophaeococcomyces mojavensis, and introducing the new genera and species Taxawa tesnikishii.</title>
        <authorList>
            <person name="Kurbessoian T."/>
            <person name="Stajich J.E."/>
        </authorList>
    </citation>
    <scope>NUCLEOTIDE SEQUENCE</scope>
    <source>
        <strain evidence="1">JES_115</strain>
    </source>
</reference>
<sequence length="1880" mass="202561">MRRALSDSASQGNATPPLSRRTSGEENSGADGEEPAENFKTKVGPRSPRGEASDVPMKFDFARSKLEGSTITAKSSPLKRSDGIMNLDASLGSPVAKRRSLHSTSFGADFDIFDHGALPSNTDGSGDSDREMANYTFASPAPKRTSPPRKSLSLRKSTLQQRYGSNAARPKPPAAQDLEFALPGQAASKTRNRSGFDTSLGFGSQGAQSPLRRSTPFESIPSFSPQITVPHRPAPPNSQPHPLSHALTPSSSTSSMADDIPAASAAPAPPIAPERPRRPPGFSRSLPIGACRPRALTHEAADDESAQFATPEAYKMAKPLPAAFMSTGLISKRNRNVDLPLAGSVASYAMPDTPSKRVSFPPMTGTPFRSSFPSVSKPLHEFGTPTTPFSSHPTKPSPESFGQGVSIFGTRFGTGKPVRRGSFISIDGDENSQSPSGHMDSQSSADELPPTPTKNAGEGKRSGRSKENSLRSSLFGRRTSLGPDTFAPPAAVDVPSPQLNRKSTPVNSFNASERSSPHTPKDTFLPPDPSGLSISAQGNRRGSLPFNSSTASFPPATPTGNRDSIFLFGNSQSGIAPIAVTQNDVDTTLTSRFSTVALLGVGEFSQVYRVEKSPEQSMSDSSQSSLSIGNVWAVKKTKRPFTGQRDRERKLREVHILEALRGHDHVINFTDSWESKGHLYIQTEFCENGNLKDFLTQAGFKARLDDFRIWKILLELSQGIKFIHDSGFIHLDLKPANVFVDWEGVLKIGDFGLASTWPAPPEIDGEGDREYIGPEILSGRFDKPADVFALGMIMLEIAGNIILPDNGTSWQRLRTGDWTDIPSLTWSSESTLARDESGDPIDLLSANDANDSFLGLDADDDTLHFLRKLSPRRQRPHDLVQPPNFMVDPDDNEALDKLVHWMISPNPEDRPVIDQVYRSGGVQWVEKRRRAGATIYEGNFGPADDVLNHEQDVDMTDQPDPDSGPGCGPCPGTLSSPTGQHSLSRDKFDNQGTAGPIRNQHWPYLSAAQVKKRVNQSYAIKNAFRPGVSIVITRFLPSKIWAETAGYPKTLQVKKNSHEVSPQRRPSVPATGTSVPSAAAIQRALSASNTPQLQPLALTDSSAKPQQPQRSQSTTSGENTPQWPLSPRVKSPPPTTTGPSRQSSLIPTKTTKPTVSTTPSIVVQRSTPTATPPIAAKLDGLLSDSDDQTQMLSKGSSRGASGAAPTLETVHEASLPTTPGFEAFNTQSSAPAKNAAAPSEDPIVSKRAGSTGEVRGDRNMKSDWNAVGSGLGKDDDKGKRQEPQMQTVPRPKPLTASASSSALAPPKAKSDAQVASKNMTVETETVSSIPQAAIGAGPGDRAVQGRGDPSGSLRLKPSNETIRPRKDRKRAVRKPPSINSGTASTKADIFEAKVASAVDATNSSDSDETFVYESNPADATPRANRNHSRTPSTTSMASLIDSRGARSSFGNVLDTARGVAGKRSMKFSSNPYHQTANEDGDDWQEGAPRNGGPRPGGSSGVHHHHIGRYGRPGANYGALQDDSPYANSPKDRAKAANESRQSSKPASLRMLNQSNSRLASTASKQHGEFATYDMDGEGADDERTPLVGSIRAQRTRPRRPNSASIRQIEYYQKRDRGWLRRFGGCILLTVLVVLLAAGAVGFLFATTKPMYDVRIKEIQNVLASEQEIMLDLLVGAINPNLLSVSVTEMDVNVFAKSKHVGTDRYWREHPHDTWPCCSPPSTSFTKPRTQTRRQNHNSTTSPPPSYIPLHPLRINTTGSVDHGTDPINDPSSDAQTMLLGRIFHFDSALSFDGSPLKRHPHYSVGELRLQKPGNKTEAGGTERWERVLLHPFELIVRGILKYQLPLSGRTLTAPIGASVVVQPEQGVGEEDEVEGGRGGG</sequence>
<evidence type="ECO:0000313" key="1">
    <source>
        <dbReference type="EMBL" id="KAJ9648813.1"/>
    </source>
</evidence>
<name>A0ACC2ZN51_9PEZI</name>
<dbReference type="EMBL" id="JAPDRP010000002">
    <property type="protein sequence ID" value="KAJ9648813.1"/>
    <property type="molecule type" value="Genomic_DNA"/>
</dbReference>
<keyword evidence="1" id="KW-0808">Transferase</keyword>
<dbReference type="Proteomes" id="UP001172680">
    <property type="component" value="Unassembled WGS sequence"/>
</dbReference>
<keyword evidence="2" id="KW-1185">Reference proteome</keyword>
<evidence type="ECO:0000313" key="2">
    <source>
        <dbReference type="Proteomes" id="UP001172680"/>
    </source>
</evidence>
<protein>
    <submittedName>
        <fullName evidence="1">Mitosis inhibitor protein kinase swe1</fullName>
        <ecNumber evidence="1">2.7.11.1</ecNumber>
    </submittedName>
</protein>
<comment type="caution">
    <text evidence="1">The sequence shown here is derived from an EMBL/GenBank/DDBJ whole genome shotgun (WGS) entry which is preliminary data.</text>
</comment>
<gene>
    <name evidence="1" type="primary">SWE1</name>
    <name evidence="1" type="ORF">H2199_000726</name>
</gene>